<evidence type="ECO:0000256" key="1">
    <source>
        <dbReference type="SAM" id="SignalP"/>
    </source>
</evidence>
<sequence length="157" mass="17528">MVKATQWLVLSATLVLSACVPQGPEVPSSAYDVVHAVNMESLPNQQWQLSDGVIQLSFCRNRVNEALMATEAELRRWRYAQDESSLPKQRQEGVQHLAYLYLEHDVMLWQVWGTFSSQLYRVAAPADADAPSIHHALAALGRDPSVCYSSLDSSAQR</sequence>
<gene>
    <name evidence="2" type="ORF">CWI80_03255</name>
</gene>
<feature type="chain" id="PRO_5019348931" evidence="1">
    <location>
        <begin position="19"/>
        <end position="157"/>
    </location>
</feature>
<feature type="signal peptide" evidence="1">
    <location>
        <begin position="1"/>
        <end position="18"/>
    </location>
</feature>
<accession>A0A432Z8Y2</accession>
<evidence type="ECO:0000313" key="2">
    <source>
        <dbReference type="EMBL" id="RUO74376.1"/>
    </source>
</evidence>
<dbReference type="PROSITE" id="PS51257">
    <property type="entry name" value="PROKAR_LIPOPROTEIN"/>
    <property type="match status" value="1"/>
</dbReference>
<protein>
    <submittedName>
        <fullName evidence="2">Uncharacterized protein</fullName>
    </submittedName>
</protein>
<dbReference type="AlphaFoldDB" id="A0A432Z8Y2"/>
<proteinExistence type="predicted"/>
<dbReference type="STRING" id="1122124.GCA_000423165_00748"/>
<evidence type="ECO:0000313" key="3">
    <source>
        <dbReference type="Proteomes" id="UP000287022"/>
    </source>
</evidence>
<reference evidence="3" key="1">
    <citation type="journal article" date="2018" name="Front. Microbiol.">
        <title>Genome-Based Analysis Reveals the Taxonomy and Diversity of the Family Idiomarinaceae.</title>
        <authorList>
            <person name="Liu Y."/>
            <person name="Lai Q."/>
            <person name="Shao Z."/>
        </authorList>
    </citation>
    <scope>NUCLEOTIDE SEQUENCE [LARGE SCALE GENOMIC DNA]</scope>
    <source>
        <strain evidence="3">c121</strain>
    </source>
</reference>
<name>A0A432Z8Y2_9GAMM</name>
<dbReference type="Proteomes" id="UP000287022">
    <property type="component" value="Unassembled WGS sequence"/>
</dbReference>
<keyword evidence="3" id="KW-1185">Reference proteome</keyword>
<comment type="caution">
    <text evidence="2">The sequence shown here is derived from an EMBL/GenBank/DDBJ whole genome shotgun (WGS) entry which is preliminary data.</text>
</comment>
<dbReference type="EMBL" id="PIQE01000001">
    <property type="protein sequence ID" value="RUO74376.1"/>
    <property type="molecule type" value="Genomic_DNA"/>
</dbReference>
<keyword evidence="1" id="KW-0732">Signal</keyword>
<dbReference type="RefSeq" id="WP_026861769.1">
    <property type="nucleotide sequence ID" value="NZ_PIQE01000001.1"/>
</dbReference>
<organism evidence="2 3">
    <name type="scientific">Pseudidiomarina sediminum</name>
    <dbReference type="NCBI Taxonomy" id="431675"/>
    <lineage>
        <taxon>Bacteria</taxon>
        <taxon>Pseudomonadati</taxon>
        <taxon>Pseudomonadota</taxon>
        <taxon>Gammaproteobacteria</taxon>
        <taxon>Alteromonadales</taxon>
        <taxon>Idiomarinaceae</taxon>
        <taxon>Pseudidiomarina</taxon>
    </lineage>
</organism>